<protein>
    <submittedName>
        <fullName evidence="1">6671_t:CDS:1</fullName>
    </submittedName>
</protein>
<dbReference type="AlphaFoldDB" id="A0A9N8Z4B4"/>
<organism evidence="1 2">
    <name type="scientific">Cetraspora pellucida</name>
    <dbReference type="NCBI Taxonomy" id="1433469"/>
    <lineage>
        <taxon>Eukaryota</taxon>
        <taxon>Fungi</taxon>
        <taxon>Fungi incertae sedis</taxon>
        <taxon>Mucoromycota</taxon>
        <taxon>Glomeromycotina</taxon>
        <taxon>Glomeromycetes</taxon>
        <taxon>Diversisporales</taxon>
        <taxon>Gigasporaceae</taxon>
        <taxon>Cetraspora</taxon>
    </lineage>
</organism>
<evidence type="ECO:0000313" key="1">
    <source>
        <dbReference type="EMBL" id="CAG8464862.1"/>
    </source>
</evidence>
<dbReference type="Proteomes" id="UP000789759">
    <property type="component" value="Unassembled WGS sequence"/>
</dbReference>
<sequence length="50" mass="5612">LKIDPDWIWIGFESTKYGSESLLGFDLIFQNGSGSLEIFVRSVSIMQSSL</sequence>
<proteinExistence type="predicted"/>
<accession>A0A9N8Z4B4</accession>
<keyword evidence="2" id="KW-1185">Reference proteome</keyword>
<comment type="caution">
    <text evidence="1">The sequence shown here is derived from an EMBL/GenBank/DDBJ whole genome shotgun (WGS) entry which is preliminary data.</text>
</comment>
<feature type="non-terminal residue" evidence="1">
    <location>
        <position position="50"/>
    </location>
</feature>
<name>A0A9N8Z4B4_9GLOM</name>
<dbReference type="EMBL" id="CAJVQA010000251">
    <property type="protein sequence ID" value="CAG8464862.1"/>
    <property type="molecule type" value="Genomic_DNA"/>
</dbReference>
<reference evidence="1" key="1">
    <citation type="submission" date="2021-06" db="EMBL/GenBank/DDBJ databases">
        <authorList>
            <person name="Kallberg Y."/>
            <person name="Tangrot J."/>
            <person name="Rosling A."/>
        </authorList>
    </citation>
    <scope>NUCLEOTIDE SEQUENCE</scope>
    <source>
        <strain evidence="1">FL966</strain>
    </source>
</reference>
<gene>
    <name evidence="1" type="ORF">CPELLU_LOCUS795</name>
</gene>
<evidence type="ECO:0000313" key="2">
    <source>
        <dbReference type="Proteomes" id="UP000789759"/>
    </source>
</evidence>